<protein>
    <submittedName>
        <fullName evidence="1">Uncharacterized protein</fullName>
    </submittedName>
</protein>
<keyword evidence="2" id="KW-1185">Reference proteome</keyword>
<gene>
    <name evidence="1" type="primary">NCL1_54007</name>
    <name evidence="1" type="ORF">TNCV_1557831</name>
</gene>
<dbReference type="Proteomes" id="UP000887159">
    <property type="component" value="Unassembled WGS sequence"/>
</dbReference>
<evidence type="ECO:0000313" key="1">
    <source>
        <dbReference type="EMBL" id="GFX88738.1"/>
    </source>
</evidence>
<proteinExistence type="predicted"/>
<accession>A0A8X6UUZ1</accession>
<evidence type="ECO:0000313" key="2">
    <source>
        <dbReference type="Proteomes" id="UP000887159"/>
    </source>
</evidence>
<dbReference type="EMBL" id="BMAU01021061">
    <property type="protein sequence ID" value="GFX88738.1"/>
    <property type="molecule type" value="Genomic_DNA"/>
</dbReference>
<name>A0A8X6UUZ1_TRICX</name>
<organism evidence="1 2">
    <name type="scientific">Trichonephila clavipes</name>
    <name type="common">Golden silk orbweaver</name>
    <name type="synonym">Nephila clavipes</name>
    <dbReference type="NCBI Taxonomy" id="2585209"/>
    <lineage>
        <taxon>Eukaryota</taxon>
        <taxon>Metazoa</taxon>
        <taxon>Ecdysozoa</taxon>
        <taxon>Arthropoda</taxon>
        <taxon>Chelicerata</taxon>
        <taxon>Arachnida</taxon>
        <taxon>Araneae</taxon>
        <taxon>Araneomorphae</taxon>
        <taxon>Entelegynae</taxon>
        <taxon>Araneoidea</taxon>
        <taxon>Nephilidae</taxon>
        <taxon>Trichonephila</taxon>
    </lineage>
</organism>
<reference evidence="1" key="1">
    <citation type="submission" date="2020-08" db="EMBL/GenBank/DDBJ databases">
        <title>Multicomponent nature underlies the extraordinary mechanical properties of spider dragline silk.</title>
        <authorList>
            <person name="Kono N."/>
            <person name="Nakamura H."/>
            <person name="Mori M."/>
            <person name="Yoshida Y."/>
            <person name="Ohtoshi R."/>
            <person name="Malay A.D."/>
            <person name="Moran D.A.P."/>
            <person name="Tomita M."/>
            <person name="Numata K."/>
            <person name="Arakawa K."/>
        </authorList>
    </citation>
    <scope>NUCLEOTIDE SEQUENCE</scope>
</reference>
<dbReference type="AlphaFoldDB" id="A0A8X6UUZ1"/>
<comment type="caution">
    <text evidence="1">The sequence shown here is derived from an EMBL/GenBank/DDBJ whole genome shotgun (WGS) entry which is preliminary data.</text>
</comment>
<sequence length="181" mass="21092">MQAGEKRYPRNLQNTAQIIENRRIDDTEPLLYPALSFGAQNQKWEDFSRVRATSNFFKVMCSFQWRRYGEAALIVLYGGVGTKLRIYAKTRLRTPSTDQYSRRPPYRQKCTRTANCFIGRHPGTIRTYSRAPVSSRTKRRRLAEGHLRSRCPLCVLPLTLPFAFEPRSRKLDCSEMEPGRL</sequence>